<dbReference type="EMBL" id="BNCO01000050">
    <property type="protein sequence ID" value="GIL62204.1"/>
    <property type="molecule type" value="Genomic_DNA"/>
</dbReference>
<keyword evidence="2" id="KW-1185">Reference proteome</keyword>
<evidence type="ECO:0000313" key="1">
    <source>
        <dbReference type="EMBL" id="GIL62204.1"/>
    </source>
</evidence>
<evidence type="ECO:0000313" key="2">
    <source>
        <dbReference type="Proteomes" id="UP000747399"/>
    </source>
</evidence>
<dbReference type="Proteomes" id="UP000747399">
    <property type="component" value="Unassembled WGS sequence"/>
</dbReference>
<comment type="caution">
    <text evidence="1">The sequence shown here is derived from an EMBL/GenBank/DDBJ whole genome shotgun (WGS) entry which is preliminary data.</text>
</comment>
<accession>A0A8J4F5P5</accession>
<protein>
    <submittedName>
        <fullName evidence="1">Uncharacterized protein</fullName>
    </submittedName>
</protein>
<name>A0A8J4F5P5_9CHLO</name>
<dbReference type="AlphaFoldDB" id="A0A8J4F5P5"/>
<sequence length="255" mass="26727">MVGTSAGAVEVFNCSTGMLHSRYQVTLSGSAVRVTALDSSNHHVFVGDSAGVLHWLTCELHGRQLSRLKPAGKLRLATNGAGSGAGGGGHAGAAVTAVQYVPFCRTTDTPVLMVAQQDGSLCIVRANEVRHTADLYLRRVVAPAVVSGVAVLSSGRAANHVRLGRYGSIHCGRDGPKFLRTSGPGWKPWRRRRRPRHCYRGSVLGATRERHGAQGTSCGGYSGCLDVRRGVAGVGGCGGHGRPLASLPPFLMPMP</sequence>
<organism evidence="1 2">
    <name type="scientific">Volvox africanus</name>
    <dbReference type="NCBI Taxonomy" id="51714"/>
    <lineage>
        <taxon>Eukaryota</taxon>
        <taxon>Viridiplantae</taxon>
        <taxon>Chlorophyta</taxon>
        <taxon>core chlorophytes</taxon>
        <taxon>Chlorophyceae</taxon>
        <taxon>CS clade</taxon>
        <taxon>Chlamydomonadales</taxon>
        <taxon>Volvocaceae</taxon>
        <taxon>Volvox</taxon>
    </lineage>
</organism>
<gene>
    <name evidence="1" type="ORF">Vafri_16466</name>
</gene>
<reference evidence="1" key="1">
    <citation type="journal article" date="2021" name="Proc. Natl. Acad. Sci. U.S.A.">
        <title>Three genomes in the algal genus Volvox reveal the fate of a haploid sex-determining region after a transition to homothallism.</title>
        <authorList>
            <person name="Yamamoto K."/>
            <person name="Hamaji T."/>
            <person name="Kawai-Toyooka H."/>
            <person name="Matsuzaki R."/>
            <person name="Takahashi F."/>
            <person name="Nishimura Y."/>
            <person name="Kawachi M."/>
            <person name="Noguchi H."/>
            <person name="Minakuchi Y."/>
            <person name="Umen J.G."/>
            <person name="Toyoda A."/>
            <person name="Nozaki H."/>
        </authorList>
    </citation>
    <scope>NUCLEOTIDE SEQUENCE</scope>
    <source>
        <strain evidence="1">NIES-3780</strain>
    </source>
</reference>
<proteinExistence type="predicted"/>